<feature type="domain" description="CoA carboxyltransferase N-terminal" evidence="2">
    <location>
        <begin position="335"/>
        <end position="681"/>
    </location>
</feature>
<dbReference type="InterPro" id="IPR029045">
    <property type="entry name" value="ClpP/crotonase-like_dom_sf"/>
</dbReference>
<feature type="region of interest" description="Disordered" evidence="1">
    <location>
        <begin position="1077"/>
        <end position="1104"/>
    </location>
</feature>
<dbReference type="EMBL" id="CAXAMN010004302">
    <property type="protein sequence ID" value="CAK9008542.1"/>
    <property type="molecule type" value="Genomic_DNA"/>
</dbReference>
<feature type="region of interest" description="Disordered" evidence="1">
    <location>
        <begin position="2862"/>
        <end position="2895"/>
    </location>
</feature>
<dbReference type="SUPFAM" id="SSF52096">
    <property type="entry name" value="ClpP/crotonase"/>
    <property type="match status" value="2"/>
</dbReference>
<evidence type="ECO:0000256" key="1">
    <source>
        <dbReference type="SAM" id="MobiDB-lite"/>
    </source>
</evidence>
<dbReference type="PANTHER" id="PTHR45728:SF3">
    <property type="entry name" value="ACETYL-COA CARBOXYLASE"/>
    <property type="match status" value="1"/>
</dbReference>
<sequence>MTVAGNEERFSQMIGEVHQLLRQVEAKLSALGVTEVLLTLPKHAAGRYAFFAKRASWAEVPSLRDLSPALPCLMEIRKILKEVPKLLSITTMFVLFLLSRMQILLLSSLRGSEERQTKSESLRQVTSVDPISEVFLTSNDKAKVVHVRSPADVRLRVWDVPPRRAGVAGGIVWADGVNKRDEASSVSHSRIGFHPVSNSWASRLEELLLAAVHEMDCAKLSPKASGSEGRLFLNLTALAEIAAMDLFRLLESFLGEFVARHGAVLQSLWVDEITLKVRLGSETDGCQGVVRFSATSGAGEYMKCKAMWEEVDPLSGLPLQWQDLTTGQEVVDLTTGAAEAATLRRRQAARRAGSTYAPEFLGLLEAALVKAWAAFARSAADLGAERSAPTAARTAPKELLRATELVLNEANEKEQRKAGSNEIGMLAWRLLLRTPEFPEGRSVVLIANDVTHQAGSFGVQEDHFFKKATEYARQRGLPRVYIACNSGARVGLVEEIMPKLRVQWTDAADPSKGFDYLYLTEEDYNSLPTGAVVAKSVPGVGYALEAVVGHGLKSIEGGIGVENLQGSGLIAGETSRAYNDIFTLSYVTGRSVGIGAYLNRLGQRVIQSVDGPLVLTGYGALNKLLGKSVYFSQDQLGGPQIMMPNGITHQLVQNDQEGADAIIQWLSYVPRDTWSMVQSIPSVDPPERSVDFRPERSVPYDPRHMLAGTARDGQWLSGFFDRGSFVEYMAGWGRSVIVGRARLGGIPMGVIAVETRTAANVERKIPADPGNPSSREIIEPQAGQVWFPDSAYKTATAIRDFNVGENLPLMIFANWRGFSGGTRDMYGEVLKFGAQIVDALVDYKQPVFIYIPPEGELRGGSWVVVDPAINPDVMEMYADQDSRGGILEPAGIVEVKFRAPQRRELMHRLDGKLQQLDAQLKAGPRLFSSQEIQRREEMLQPLYTQVACEFADLHDRAGRMKAVGVVREELQWSRSREFFYWRLRRDWASREDGLSHLNSRDGLNNVPRLATQVRGWLKEDAGGSVLSDARAVELLQQISMQEKVRAVHARALKRQFHEEELGRAGELSRLQRQEEIESSRGRCLMPSPRAPKSAPSAHVPPRDVLKGGRGELPGLLGNISDLKDYGLPRSANCSDECAYSVGRPTRRAHVSPAIWVAMPFSLGCEDPPMKFAQPEASRGDFDPSEAPSFSTVVTGALAMPNPGEALGDPDRREADLDDDEGTSTAAEVKGRREWTEEEWREWDERWWHAGQSGWYGSPWRVEHVKDDAGAASTAPPQSKTDPPDPWQQRSYDPWSRRTSVATGQADQHFQGAWSTWWAGGYQSKGDYSDPPSWSGWNNYRLWRRALLRWNANTDVAIWRRAEKVLKTLDWDLQAKLDHLTETTLSSPSYLTEILSVLDILSGEKEDSDRRRAVRAALFEGARKPDEGLAQYALRRESQFELANRYVSLPEDIKGILLEEQSGLPRQAMQNLRVLTKGQHSYSEVKKALQILDLDEESMIKSGKTSYFGGASEVEHSESDIDDEEIFLALEAQEVDEEEALCLMADLQQDRKRTWRENKLLKAARKKDRRHFDDRSSRPSRPFNRRKMSIEEIKKGTRKSVDRSVKMNAFAYLGVAEGSASSPAFLVGDYLNFQSANSGCFLEVAAGHAIVDPGASQDLIGLRSYEKLEKRLYEVGLRTIKLEESPSKASGVGGDAKSLFMALSPCVLGGQPGVIKLTVVADDIPQLLSIGLLEYGKAIIDTGNNRIRFQAFDTETTMKRLPSGHRLVDIADWDGSDFPIPAKLSEELGLPPRAFNVPSSERRAYMAASPESVELTIEPNLRKSCIMASAGLMTSRAKKCSLRGRSRDSGRKMLILSRGPGSLEALNMRELPLDATTSRPGPAGMGPYETEDTRKIPRPSECSHPKAYEVKGANQHGTWTRCSMCQTKLTFVRYSKDNPPPAARMTKSATVETYVSKPAPRTPGASSGYLPPPMMTSETSPPPDLMPDIQRALQGQTQQLAQSTAAVMSQVMSPVIEGFHQALRCQVEEQQRAQERQDAQMQQLFLAQQRIMQQNDMTRQQGACFPALSPEEIQRLLAQGFADTRRYMQQQGINEDEDWDAIPETSRKLASSINPESCFIAEQEVNGTVREVFLLEVSDLSDELVCHDYPEGREAQLTRKHKRLLLNSLQDFSAEFDSFADESVDVVTRTDQEPGSRQERKEEHEGQQEKKEDGSSHAKIDARSEGQERHRFCGTSVSAEISKDSRSSVRTDRVRLPSSTELSAQGLSNVRACSHGFLSQSFKIMEVFSPPRVTEMAKQRGFLTTEPPNFDLTNGWNTLHFEDRRQLWKTLEEQSPDLVLLSPDCRLFSVLMNVNLKRIAVEKLTREQMEALTMWHLCIQVASFQLSRGKFFLIEQPAGASSWATHTVAWLLRQKGVLRFLFDQCELGLQVSDQGLSRKATGIVTNHTGIAFLLSQYQCTKTHHHVHLESGLPKKAQTYPKNMIQVILDGLRIGASDFIGVQVGSQELVGEDSDSEVPVPQPRTPGTLNKDMSPLLTPEQKKKIQLMHLNMGHLPKEQMLSMLKAAGAKEGVMKYVKDSFNCEHCMRQRRPIERRHAALPRTFMFNRIVGVDFLYLSFENRTQAFLNVICQGTNYQQVAHLKNYEGGNSKAERHGGWVKERAEMEVNSGQTILSSVGELEELVICMVACKNRWFSRGGYSPSQLVFGINPRVPTELLDDDPMHDLGWREIDTDPYDQDTAASAFTKAHHIRHRARQLCIEATSRDKIKRSSSQRAHKQREWAVGQWVYVWRRFPGTGQGHLTRARWTGPGIVVLQVGHTVWVSMRARLWKCNSDQLRPASHHESIGADLSRSGELQDLIRQGRSAKAGAVDVTAEGTPDEEDTTSDPSHDQVEPMVSPAADVPAAIQLEPTPSSETPPVETTSLLRNIREPQAAVPIEDDRSALEDTSSMSTIKEGRKRPTSADETTASKKKQTAPVGRTTSASTRSKRQISETEHLERVALRTMKRMDREEKMRRLKETSSDSAVNPQTAAASSDSVNESAVPNQLKEFQNQFKEEAPQDKKDLEEDDDLFVNSSQEPQQLLSFFELKAENKVLMARPAKPKSQEFNMHEATPAEMRGFREADAAEWRTILDLNAVKILSQEDSRRVRKETPHRILPSRFVRRKKPMPGVGQWKFKSRWCVLGHCDPDNGTYSTYSPMPTTESIAVFFQICANLKLSISFCDVKQAFCQSEPLCRPQGELYVEACPGLDLPKDTVIQLIAPVYGLEDAPIRWHQTVISYLGELGFQRSLLEPCWYYKRDNRGDIEAMILVEVDDLNVAARSDVKEWILKELSERFLFGKMEHDEADFAGRHVKVLPDRIEMHQEKYILEKIQPVKMTPGRKAEKADQLTSEEFELFRSMLYRIAWVTHQTRPEAAGVVSILASRLKEATIHDVCCLNRLAAHLRNTAQQVLTIHSFKTEDMVLIAASDAGGVDSLPPSPDSAIDNVQGAWVIMAAGRMPSASQNTKVSILSWRSSKLRRRVASTLASEALAFSQALAEVEWVQIMIRDVMYGDVLRRDWMQSLNPYVPVLRENCELHQRLQQCHVTDAKSLFDSLQKKSPSSRQDRRTSIELSIIIESMAKSRSALRWAPHPRMIADSLTKDDISKTNGALEDLLRTSKLSLWDEEHELRIRKESPTAKNRSRKASARYRAKEEMNNVCPLRHLFAVDQLKGCSSQDLGFVFLRLTRAGLMQQARLAESNGYTHGSSAASKAKDELLECRLGTAAVRRILSPTPEIAE</sequence>
<feature type="compositionally biased region" description="Basic and acidic residues" evidence="1">
    <location>
        <begin position="2989"/>
        <end position="3020"/>
    </location>
</feature>
<dbReference type="Proteomes" id="UP001642484">
    <property type="component" value="Unassembled WGS sequence"/>
</dbReference>
<dbReference type="InterPro" id="IPR013103">
    <property type="entry name" value="RVT_2"/>
</dbReference>
<accession>A0ABP0J2H4</accession>
<feature type="region of interest" description="Disordered" evidence="1">
    <location>
        <begin position="1955"/>
        <end position="1979"/>
    </location>
</feature>
<feature type="region of interest" description="Disordered" evidence="1">
    <location>
        <begin position="1197"/>
        <end position="1235"/>
    </location>
</feature>
<feature type="compositionally biased region" description="Polar residues" evidence="1">
    <location>
        <begin position="3021"/>
        <end position="3042"/>
    </location>
</feature>
<dbReference type="InterPro" id="IPR011763">
    <property type="entry name" value="COA_CT_C"/>
</dbReference>
<keyword evidence="5" id="KW-1185">Reference proteome</keyword>
<gene>
    <name evidence="4" type="ORF">CCMP2556_LOCUS9293</name>
</gene>
<feature type="compositionally biased region" description="Low complexity" evidence="1">
    <location>
        <begin position="1086"/>
        <end position="1097"/>
    </location>
</feature>
<evidence type="ECO:0000313" key="4">
    <source>
        <dbReference type="EMBL" id="CAK9008542.1"/>
    </source>
</evidence>
<proteinExistence type="predicted"/>
<name>A0ABP0J2H4_9DINO</name>
<dbReference type="PANTHER" id="PTHR45728">
    <property type="entry name" value="ACETYL-COA CARBOXYLASE, ISOFORM A"/>
    <property type="match status" value="1"/>
</dbReference>
<dbReference type="PROSITE" id="PS50989">
    <property type="entry name" value="COA_CT_CTER"/>
    <property type="match status" value="1"/>
</dbReference>
<organism evidence="4 5">
    <name type="scientific">Durusdinium trenchii</name>
    <dbReference type="NCBI Taxonomy" id="1381693"/>
    <lineage>
        <taxon>Eukaryota</taxon>
        <taxon>Sar</taxon>
        <taxon>Alveolata</taxon>
        <taxon>Dinophyceae</taxon>
        <taxon>Suessiales</taxon>
        <taxon>Symbiodiniaceae</taxon>
        <taxon>Durusdinium</taxon>
    </lineage>
</organism>
<evidence type="ECO:0000259" key="2">
    <source>
        <dbReference type="PROSITE" id="PS50980"/>
    </source>
</evidence>
<feature type="compositionally biased region" description="Basic and acidic residues" evidence="1">
    <location>
        <begin position="2240"/>
        <end position="2253"/>
    </location>
</feature>
<dbReference type="Gene3D" id="2.40.460.10">
    <property type="entry name" value="Biotin dependent carboxylase carboxyltransferase"/>
    <property type="match status" value="1"/>
</dbReference>
<feature type="compositionally biased region" description="Pro residues" evidence="1">
    <location>
        <begin position="1969"/>
        <end position="1979"/>
    </location>
</feature>
<protein>
    <recommendedName>
        <fullName evidence="6">Acetyl-CoA carboxylase</fullName>
    </recommendedName>
</protein>
<comment type="caution">
    <text evidence="4">The sequence shown here is derived from an EMBL/GenBank/DDBJ whole genome shotgun (WGS) entry which is preliminary data.</text>
</comment>
<feature type="region of interest" description="Disordered" evidence="1">
    <location>
        <begin position="2925"/>
        <end position="3042"/>
    </location>
</feature>
<evidence type="ECO:0000259" key="3">
    <source>
        <dbReference type="PROSITE" id="PS50989"/>
    </source>
</evidence>
<dbReference type="Pfam" id="PF01039">
    <property type="entry name" value="Carboxyl_trans"/>
    <property type="match status" value="1"/>
</dbReference>
<dbReference type="InterPro" id="IPR049076">
    <property type="entry name" value="ACCA"/>
</dbReference>
<feature type="region of interest" description="Disordered" evidence="1">
    <location>
        <begin position="1873"/>
        <end position="1901"/>
    </location>
</feature>
<feature type="region of interest" description="Disordered" evidence="1">
    <location>
        <begin position="1267"/>
        <end position="1303"/>
    </location>
</feature>
<feature type="domain" description="CoA carboxyltransferase C-terminal" evidence="3">
    <location>
        <begin position="685"/>
        <end position="999"/>
    </location>
</feature>
<reference evidence="4 5" key="1">
    <citation type="submission" date="2024-02" db="EMBL/GenBank/DDBJ databases">
        <authorList>
            <person name="Chen Y."/>
            <person name="Shah S."/>
            <person name="Dougan E. K."/>
            <person name="Thang M."/>
            <person name="Chan C."/>
        </authorList>
    </citation>
    <scope>NUCLEOTIDE SEQUENCE [LARGE SCALE GENOMIC DNA]</scope>
</reference>
<feature type="region of interest" description="Disordered" evidence="1">
    <location>
        <begin position="2186"/>
        <end position="2253"/>
    </location>
</feature>
<feature type="region of interest" description="Disordered" evidence="1">
    <location>
        <begin position="2509"/>
        <end position="2533"/>
    </location>
</feature>
<feature type="compositionally biased region" description="Basic and acidic residues" evidence="1">
    <location>
        <begin position="2187"/>
        <end position="2230"/>
    </location>
</feature>
<feature type="region of interest" description="Disordered" evidence="1">
    <location>
        <begin position="1565"/>
        <end position="1585"/>
    </location>
</feature>
<dbReference type="Pfam" id="PF07727">
    <property type="entry name" value="RVT_2"/>
    <property type="match status" value="1"/>
</dbReference>
<evidence type="ECO:0000313" key="5">
    <source>
        <dbReference type="Proteomes" id="UP001642484"/>
    </source>
</evidence>
<dbReference type="InterPro" id="IPR034733">
    <property type="entry name" value="AcCoA_carboxyl_beta"/>
</dbReference>
<dbReference type="Gene3D" id="3.90.226.10">
    <property type="entry name" value="2-enoyl-CoA Hydratase, Chain A, domain 1"/>
    <property type="match status" value="2"/>
</dbReference>
<dbReference type="InterPro" id="IPR011762">
    <property type="entry name" value="COA_CT_N"/>
</dbReference>
<evidence type="ECO:0008006" key="6">
    <source>
        <dbReference type="Google" id="ProtNLM"/>
    </source>
</evidence>
<dbReference type="PROSITE" id="PS50980">
    <property type="entry name" value="COA_CT_NTER"/>
    <property type="match status" value="1"/>
</dbReference>